<accession>D1B009</accession>
<sequence length="391" mass="44901" precursor="true">MVLYDKNGLFLGIGNEELSLLGYEDMEEFRNYHNDFADLFMNKPGFIFKFKNFSWIDYALHSGTPHKKALIKLKNGKEIETTLSIHEIYLQHEINGNTLFYGIEVTHPLMQHDFEHTIAFEPVLAIPVPPKEETTLSESFSSSFERPSFTSSKETIEEDFSFTPQDATSLFEAPIAQESDARDEESSLGLPLKSVIEDEEEPSSFKLKFDEAILETKKADKPLEEESVTPVEYCSIDQIQPHDLTFETVSSPVDEAYPEDNYEDLLKDTTLFADEKTLPQQEEYDETFDLSECAESLGLDISTLAQIMEEYLETLSTSMPLITQAITINDRFQAKEELNKLKSVALHLHILSLYHHFEHLETSLDFDTKDEILHILEKLQHSIETFKESIL</sequence>
<dbReference type="AlphaFoldDB" id="D1B009"/>
<dbReference type="OrthoDB" id="5338539at2"/>
<keyword evidence="2" id="KW-1185">Reference proteome</keyword>
<gene>
    <name evidence="1" type="ordered locus">Sdel_0590</name>
</gene>
<dbReference type="EMBL" id="CP001816">
    <property type="protein sequence ID" value="ACZ11626.1"/>
    <property type="molecule type" value="Genomic_DNA"/>
</dbReference>
<organism evidence="1 2">
    <name type="scientific">Sulfurospirillum deleyianum (strain ATCC 51133 / DSM 6946 / 5175)</name>
    <dbReference type="NCBI Taxonomy" id="525898"/>
    <lineage>
        <taxon>Bacteria</taxon>
        <taxon>Pseudomonadati</taxon>
        <taxon>Campylobacterota</taxon>
        <taxon>Epsilonproteobacteria</taxon>
        <taxon>Campylobacterales</taxon>
        <taxon>Sulfurospirillaceae</taxon>
        <taxon>Sulfurospirillum</taxon>
    </lineage>
</organism>
<name>D1B009_SULD5</name>
<dbReference type="RefSeq" id="WP_012856392.1">
    <property type="nucleotide sequence ID" value="NC_013512.1"/>
</dbReference>
<reference evidence="2" key="1">
    <citation type="submission" date="2009-11" db="EMBL/GenBank/DDBJ databases">
        <title>The complete genome of Sulfurospirillum deleyianum DSM 6946.</title>
        <authorList>
            <consortium name="US DOE Joint Genome Institute (JGI-PGF)"/>
            <person name="Lucas S."/>
            <person name="Copeland A."/>
            <person name="Lapidus A."/>
            <person name="Glavina del Rio T."/>
            <person name="Dalin E."/>
            <person name="Tice H."/>
            <person name="Bruce D."/>
            <person name="Goodwin L."/>
            <person name="Pitluck S."/>
            <person name="Kyrpides N."/>
            <person name="Mavromatis K."/>
            <person name="Ivanova N."/>
            <person name="Ovchinnikova G."/>
            <person name="Munk A.C."/>
            <person name="Lu M."/>
            <person name="Brettin T."/>
            <person name="Detter J.C."/>
            <person name="Han C."/>
            <person name="Tapia R."/>
            <person name="Larimer F."/>
            <person name="Land M."/>
            <person name="Hauser L."/>
            <person name="Markowitz V."/>
            <person name="Cheng J.F."/>
            <person name="Hugenholtz P."/>
            <person name="Woyke T."/>
            <person name="Wu D."/>
            <person name="Aumann P."/>
            <person name="Schneider S."/>
            <person name="Lang E."/>
            <person name="Spring S."/>
            <person name="Klenk H.P."/>
            <person name="Eisen J.A."/>
        </authorList>
    </citation>
    <scope>NUCLEOTIDE SEQUENCE [LARGE SCALE GENOMIC DNA]</scope>
    <source>
        <strain evidence="2">ATCC 51133 / DSM 6946 / 5175</strain>
    </source>
</reference>
<dbReference type="Proteomes" id="UP000002222">
    <property type="component" value="Chromosome"/>
</dbReference>
<evidence type="ECO:0000313" key="2">
    <source>
        <dbReference type="Proteomes" id="UP000002222"/>
    </source>
</evidence>
<dbReference type="HOGENOM" id="CLU_703838_0_0_7"/>
<dbReference type="eggNOG" id="COG2198">
    <property type="taxonomic scope" value="Bacteria"/>
</dbReference>
<dbReference type="KEGG" id="sdl:Sdel_0590"/>
<dbReference type="Gene3D" id="1.20.120.160">
    <property type="entry name" value="HPT domain"/>
    <property type="match status" value="1"/>
</dbReference>
<protein>
    <submittedName>
        <fullName evidence="1">Uncharacterized protein</fullName>
    </submittedName>
</protein>
<dbReference type="STRING" id="525898.Sdel_0590"/>
<reference evidence="1 2" key="2">
    <citation type="journal article" date="2010" name="Stand. Genomic Sci.">
        <title>Complete genome sequence of Sulfurospirillum deleyianum type strain (5175).</title>
        <authorList>
            <person name="Sikorski J."/>
            <person name="Lapidus A."/>
            <person name="Copeland A."/>
            <person name="Glavina Del Rio T."/>
            <person name="Nolan M."/>
            <person name="Lucas S."/>
            <person name="Chen F."/>
            <person name="Tice H."/>
            <person name="Cheng J.F."/>
            <person name="Saunders E."/>
            <person name="Bruce D."/>
            <person name="Goodwin L."/>
            <person name="Pitluck S."/>
            <person name="Ovchinnikova G."/>
            <person name="Pati A."/>
            <person name="Ivanova N."/>
            <person name="Mavromatis K."/>
            <person name="Chen A."/>
            <person name="Palaniappan K."/>
            <person name="Chain P."/>
            <person name="Land M."/>
            <person name="Hauser L."/>
            <person name="Chang Y.J."/>
            <person name="Jeffries C.D."/>
            <person name="Brettin T."/>
            <person name="Detter J.C."/>
            <person name="Han C."/>
            <person name="Rohde M."/>
            <person name="Lang E."/>
            <person name="Spring S."/>
            <person name="Goker M."/>
            <person name="Bristow J."/>
            <person name="Eisen J.A."/>
            <person name="Markowitz V."/>
            <person name="Hugenholtz P."/>
            <person name="Kyrpides N.C."/>
            <person name="Klenk H.P."/>
        </authorList>
    </citation>
    <scope>NUCLEOTIDE SEQUENCE [LARGE SCALE GENOMIC DNA]</scope>
    <source>
        <strain evidence="2">ATCC 51133 / DSM 6946 / 5175</strain>
    </source>
</reference>
<dbReference type="SUPFAM" id="SSF47226">
    <property type="entry name" value="Histidine-containing phosphotransfer domain, HPT domain"/>
    <property type="match status" value="1"/>
</dbReference>
<dbReference type="GO" id="GO:0000160">
    <property type="term" value="P:phosphorelay signal transduction system"/>
    <property type="evidence" value="ECO:0007669"/>
    <property type="project" value="InterPro"/>
</dbReference>
<dbReference type="InterPro" id="IPR036641">
    <property type="entry name" value="HPT_dom_sf"/>
</dbReference>
<proteinExistence type="predicted"/>
<evidence type="ECO:0000313" key="1">
    <source>
        <dbReference type="EMBL" id="ACZ11626.1"/>
    </source>
</evidence>